<evidence type="ECO:0000313" key="3">
    <source>
        <dbReference type="Proteomes" id="UP000035681"/>
    </source>
</evidence>
<name>A0AAF5HXK4_STRER</name>
<feature type="transmembrane region" description="Helical" evidence="2">
    <location>
        <begin position="6"/>
        <end position="25"/>
    </location>
</feature>
<dbReference type="AlphaFoldDB" id="A0AAF5HXK4"/>
<keyword evidence="2" id="KW-0472">Membrane</keyword>
<feature type="region of interest" description="Disordered" evidence="1">
    <location>
        <begin position="382"/>
        <end position="401"/>
    </location>
</feature>
<keyword evidence="3" id="KW-1185">Reference proteome</keyword>
<evidence type="ECO:0000313" key="4">
    <source>
        <dbReference type="WBParaSite" id="TCONS_00000705.p1"/>
    </source>
</evidence>
<dbReference type="WBParaSite" id="TCONS_00000705.p1">
    <property type="protein sequence ID" value="TCONS_00000705.p1"/>
    <property type="gene ID" value="XLOC_000681"/>
</dbReference>
<proteinExistence type="predicted"/>
<protein>
    <submittedName>
        <fullName evidence="4">Uncharacterized protein</fullName>
    </submittedName>
</protein>
<accession>A0AAF5HXK4</accession>
<dbReference type="Proteomes" id="UP000035681">
    <property type="component" value="Unplaced"/>
</dbReference>
<organism evidence="3 4">
    <name type="scientific">Strongyloides stercoralis</name>
    <name type="common">Threadworm</name>
    <dbReference type="NCBI Taxonomy" id="6248"/>
    <lineage>
        <taxon>Eukaryota</taxon>
        <taxon>Metazoa</taxon>
        <taxon>Ecdysozoa</taxon>
        <taxon>Nematoda</taxon>
        <taxon>Chromadorea</taxon>
        <taxon>Rhabditida</taxon>
        <taxon>Tylenchina</taxon>
        <taxon>Panagrolaimomorpha</taxon>
        <taxon>Strongyloidoidea</taxon>
        <taxon>Strongyloididae</taxon>
        <taxon>Strongyloides</taxon>
    </lineage>
</organism>
<feature type="compositionally biased region" description="Polar residues" evidence="1">
    <location>
        <begin position="383"/>
        <end position="398"/>
    </location>
</feature>
<keyword evidence="2" id="KW-1133">Transmembrane helix</keyword>
<keyword evidence="2" id="KW-0812">Transmembrane</keyword>
<evidence type="ECO:0000256" key="2">
    <source>
        <dbReference type="SAM" id="Phobius"/>
    </source>
</evidence>
<reference evidence="4" key="1">
    <citation type="submission" date="2024-02" db="UniProtKB">
        <authorList>
            <consortium name="WormBaseParasite"/>
        </authorList>
    </citation>
    <scope>IDENTIFICATION</scope>
</reference>
<evidence type="ECO:0000256" key="1">
    <source>
        <dbReference type="SAM" id="MobiDB-lite"/>
    </source>
</evidence>
<sequence length="567" mass="65891">LFFYISIYMNYYIFLVIFSIYISNIKSKCIDHSKYQLKGKTYLLAPVEKECMDRNEKCIYVSANDPDNFRGTIGGCMTTVLQFLSTVSFHATFDNNSFIEAPELFNNYINQCNEKIIVNKNFTSTTGIMSLYLSCFSQDTTFDDPKKIFFEPTTRDVDAVNCYYPWKEEEKNKNIGFDANIGEPRYCNEGTCSIFKMSIYNFTTQKFSNFSKFGCLSDFYYGLDDIGLTIFTSSNPLNDFKMYNINGASEACKSRSPLMYSKKIGNTAFIWYANCYIPNKEVEIINMKKDFETLIHSKNNKGIKSPFEYSYSKESKNDKLKNEKNKVNYLSTIEDDACDIRSNKLTIQLLENKNSNDIKKENILLKQPTILNYFKPIKKSKTMNKNDNQKSFQSTEPNENCEKKKNSIFSLVETPSQKNNIQSSLKREFNSIQSLSNNSNEELLIKKKILDISITEKEKKVLQFIKFEAKIGLYRSFDEIPLPELYIQEKNKLTFNDYLKKQLKPFINNKAYTPIDDLEANSDLLLEETDEGFTDLIIPVGMETPENPFADCHYILDIVRDKYSRKK</sequence>